<comment type="caution">
    <text evidence="3">The sequence shown here is derived from an EMBL/GenBank/DDBJ whole genome shotgun (WGS) entry which is preliminary data.</text>
</comment>
<feature type="signal peptide" evidence="2">
    <location>
        <begin position="1"/>
        <end position="27"/>
    </location>
</feature>
<evidence type="ECO:0008006" key="5">
    <source>
        <dbReference type="Google" id="ProtNLM"/>
    </source>
</evidence>
<keyword evidence="1" id="KW-0812">Transmembrane</keyword>
<gene>
    <name evidence="3" type="ORF">GQS40_05730</name>
</gene>
<protein>
    <recommendedName>
        <fullName evidence="5">DUF1430 domain-containing protein</fullName>
    </recommendedName>
</protein>
<sequence length="657" mass="73271">MKIKIVFVSVVYSLLLALGALTITDTAKPAPLPVDGAISLVVNNTSNNKIYQNLKNITDETDVRFYKSYIDDQGKLSYYNLSDYHQGSLLDKVNANGMIYKSGTIPAKSLNQLQVIGVRVITNQSYPWYLGGILQFNSQLRSFYTALLFLGAFIGIFICDVKSLKARMIRLSLGRSIVSLPDILKPTAILIVIATTVGLLYAATIGHGFHTFSTQLLIALMVTDFIIFLLLLGLSLILIAMMIHLEKPIAVIKNKSGGKSIFVIWLLLIGMMTVAVGSLNQQYQNKIQQLSTQINHLKPWYSVKDWQKTQPFVGHATAVNGKMTEPAPSQQDVDLVKKIGSQSYIYIAQTTAVVPKFLTGEIENDFAKQLSQDGITAPDLNRKVWYLNNGAMHKQAFDKAYPYDPSKSATLYLPQKYRDKAQSLINTIYVEQLREVHLSKNDIEVQIVPENQTVFLYREMATRFAGDISNQEKDFGSLRQQILVRLNDNVLLAHNDKTFANNILNTMSLLSPQAIKIISQENDDLTNQTITPFQTVSLNVIALKHQLAVAKFLQVIIFSALILSMIFYLNTIYQFEIISVVKKKILGLSIFQVYGPYSLSLVIMMVIAYAINMLLGQANGLTTLALVSGLIVTIITTLIVDRKIGSDYTQILKGDNI</sequence>
<name>A0A6L7AD75_LEULA</name>
<evidence type="ECO:0000256" key="1">
    <source>
        <dbReference type="SAM" id="Phobius"/>
    </source>
</evidence>
<feature type="transmembrane region" description="Helical" evidence="1">
    <location>
        <begin position="621"/>
        <end position="640"/>
    </location>
</feature>
<feature type="transmembrane region" description="Helical" evidence="1">
    <location>
        <begin position="261"/>
        <end position="279"/>
    </location>
</feature>
<feature type="transmembrane region" description="Helical" evidence="1">
    <location>
        <begin position="183"/>
        <end position="204"/>
    </location>
</feature>
<keyword evidence="2" id="KW-0732">Signal</keyword>
<feature type="chain" id="PRO_5039094068" description="DUF1430 domain-containing protein" evidence="2">
    <location>
        <begin position="28"/>
        <end position="657"/>
    </location>
</feature>
<dbReference type="Proteomes" id="UP000478636">
    <property type="component" value="Unassembled WGS sequence"/>
</dbReference>
<feature type="transmembrane region" description="Helical" evidence="1">
    <location>
        <begin position="216"/>
        <end position="240"/>
    </location>
</feature>
<evidence type="ECO:0000256" key="2">
    <source>
        <dbReference type="SAM" id="SignalP"/>
    </source>
</evidence>
<feature type="transmembrane region" description="Helical" evidence="1">
    <location>
        <begin position="594"/>
        <end position="615"/>
    </location>
</feature>
<dbReference type="AlphaFoldDB" id="A0A6L7AD75"/>
<feature type="transmembrane region" description="Helical" evidence="1">
    <location>
        <begin position="143"/>
        <end position="162"/>
    </location>
</feature>
<dbReference type="EMBL" id="WSZI01000013">
    <property type="protein sequence ID" value="MWN21169.1"/>
    <property type="molecule type" value="Genomic_DNA"/>
</dbReference>
<accession>A0A6L7AD75</accession>
<reference evidence="3 4" key="1">
    <citation type="submission" date="2019-12" db="EMBL/GenBank/DDBJ databases">
        <title>Complete genome sequence of Leuconostoc lactis strain AVN1 provides insights into metabolic potential.</title>
        <authorList>
            <person name="Besrour N."/>
            <person name="Najjari A."/>
            <person name="Fhoula I."/>
            <person name="Jaballah S."/>
            <person name="Klibi N."/>
            <person name="Ouzari H.I."/>
        </authorList>
    </citation>
    <scope>NUCLEOTIDE SEQUENCE [LARGE SCALE GENOMIC DNA]</scope>
    <source>
        <strain evidence="3 4">AVN1</strain>
    </source>
</reference>
<keyword evidence="1" id="KW-1133">Transmembrane helix</keyword>
<evidence type="ECO:0000313" key="3">
    <source>
        <dbReference type="EMBL" id="MWN21169.1"/>
    </source>
</evidence>
<proteinExistence type="predicted"/>
<keyword evidence="1" id="KW-0472">Membrane</keyword>
<evidence type="ECO:0000313" key="4">
    <source>
        <dbReference type="Proteomes" id="UP000478636"/>
    </source>
</evidence>
<feature type="transmembrane region" description="Helical" evidence="1">
    <location>
        <begin position="552"/>
        <end position="573"/>
    </location>
</feature>
<organism evidence="3 4">
    <name type="scientific">Leuconostoc lactis</name>
    <dbReference type="NCBI Taxonomy" id="1246"/>
    <lineage>
        <taxon>Bacteria</taxon>
        <taxon>Bacillati</taxon>
        <taxon>Bacillota</taxon>
        <taxon>Bacilli</taxon>
        <taxon>Lactobacillales</taxon>
        <taxon>Lactobacillaceae</taxon>
        <taxon>Leuconostoc</taxon>
    </lineage>
</organism>
<dbReference type="RefSeq" id="WP_029510167.1">
    <property type="nucleotide sequence ID" value="NZ_DAITWI010000001.1"/>
</dbReference>